<keyword evidence="5" id="KW-1185">Reference proteome</keyword>
<evidence type="ECO:0000256" key="2">
    <source>
        <dbReference type="SAM" id="Phobius"/>
    </source>
</evidence>
<feature type="domain" description="AsmA" evidence="3">
    <location>
        <begin position="1"/>
        <end position="562"/>
    </location>
</feature>
<dbReference type="PANTHER" id="PTHR30441:SF4">
    <property type="entry name" value="PROTEIN ASMA"/>
    <property type="match status" value="1"/>
</dbReference>
<reference evidence="4 5" key="1">
    <citation type="submission" date="2023-11" db="EMBL/GenBank/DDBJ databases">
        <title>Gilvimarinus fulvus sp. nov., isolated from the surface of Kelp.</title>
        <authorList>
            <person name="Sun Y.Y."/>
            <person name="Gong Y."/>
            <person name="Du Z.J."/>
        </authorList>
    </citation>
    <scope>NUCLEOTIDE SEQUENCE [LARGE SCALE GENOMIC DNA]</scope>
    <source>
        <strain evidence="4 5">SDUM040013</strain>
    </source>
</reference>
<organism evidence="4 5">
    <name type="scientific">Gilvimarinus gilvus</name>
    <dbReference type="NCBI Taxonomy" id="3058038"/>
    <lineage>
        <taxon>Bacteria</taxon>
        <taxon>Pseudomonadati</taxon>
        <taxon>Pseudomonadota</taxon>
        <taxon>Gammaproteobacteria</taxon>
        <taxon>Cellvibrionales</taxon>
        <taxon>Cellvibrionaceae</taxon>
        <taxon>Gilvimarinus</taxon>
    </lineage>
</organism>
<dbReference type="InterPro" id="IPR052894">
    <property type="entry name" value="AsmA-related"/>
</dbReference>
<gene>
    <name evidence="4" type="ORF">SCD92_04880</name>
</gene>
<keyword evidence="2" id="KW-0472">Membrane</keyword>
<keyword evidence="2" id="KW-0812">Transmembrane</keyword>
<dbReference type="RefSeq" id="WP_302724115.1">
    <property type="nucleotide sequence ID" value="NZ_JAULRU010000731.1"/>
</dbReference>
<feature type="transmembrane region" description="Helical" evidence="2">
    <location>
        <begin position="7"/>
        <end position="26"/>
    </location>
</feature>
<feature type="compositionally biased region" description="Basic and acidic residues" evidence="1">
    <location>
        <begin position="688"/>
        <end position="697"/>
    </location>
</feature>
<name>A0ABU4RUY2_9GAMM</name>
<dbReference type="EMBL" id="JAXAFO010000006">
    <property type="protein sequence ID" value="MDX6848682.1"/>
    <property type="molecule type" value="Genomic_DNA"/>
</dbReference>
<comment type="caution">
    <text evidence="4">The sequence shown here is derived from an EMBL/GenBank/DDBJ whole genome shotgun (WGS) entry which is preliminary data.</text>
</comment>
<evidence type="ECO:0000256" key="1">
    <source>
        <dbReference type="SAM" id="MobiDB-lite"/>
    </source>
</evidence>
<evidence type="ECO:0000313" key="4">
    <source>
        <dbReference type="EMBL" id="MDX6848682.1"/>
    </source>
</evidence>
<sequence length="722" mass="76816">MKRLLKIVIGLILVLVLAIAAVLFLLDPNMFKPRIQALAEQQGVHLAMDGDLSWRFWPSVGIELNDIAVASLDEPGKPIARLASASLMVATAPLFSGELVVESLLVNGASVDLVVDSTGAGNWEALAAANGAESEAAAPVGSEIESAATESTEGTGSTGAIKLAIDAIDITDVSFNYRDQQTGTELAANVDALRLLQFNLENRPFDFSLDASVALTDPASFPQGPVSVAISLNARMTLDEALNQFDLASSELIANISSATGKSDMAVTFDMSARELQGDLNYQGELVIKPINVKAVLTSLGQTVPVTANENAMTAIGFSADVVGSANTAALDNVTISLDETTFKGKLAVTDINAQAVEFVLAGDKINVDDYLPPVVDGEVTDKPTSGEPPVSKAEPAPEEPLPLEALRSLDLLVDLSLQQAIVSKLKLTNIKLTASAKDGLLQLTDMSLDTYQGRLESTASLDARGPQAKAMFKADMAGLELAPMLKDMELDESVQLTGALNFAASGNTSGLYASELTEKLSADANFAGKDVVFAPVNVEEYFCKAVALAKDEKESEDGKTSEDRQWPEKTPMRALEGTVTIRDQVVQVENFSAGVEHLILSTLGSVNLGEQKYDFRLPMTLLEESTSEIGCTVKSNYWINRSLSLLRCKGSLANLSPVKDCGLDSDALKSLVSDYAQYRVQKELVRQLGGDNKDGENAGEQSDTEKAVEGLLKGLFNQDKK</sequence>
<dbReference type="Pfam" id="PF05170">
    <property type="entry name" value="AsmA"/>
    <property type="match status" value="1"/>
</dbReference>
<accession>A0ABU4RUY2</accession>
<feature type="region of interest" description="Disordered" evidence="1">
    <location>
        <begin position="688"/>
        <end position="707"/>
    </location>
</feature>
<dbReference type="InterPro" id="IPR007844">
    <property type="entry name" value="AsmA"/>
</dbReference>
<proteinExistence type="predicted"/>
<dbReference type="Proteomes" id="UP001273505">
    <property type="component" value="Unassembled WGS sequence"/>
</dbReference>
<dbReference type="PANTHER" id="PTHR30441">
    <property type="entry name" value="DUF748 DOMAIN-CONTAINING PROTEIN"/>
    <property type="match status" value="1"/>
</dbReference>
<feature type="region of interest" description="Disordered" evidence="1">
    <location>
        <begin position="378"/>
        <end position="399"/>
    </location>
</feature>
<evidence type="ECO:0000259" key="3">
    <source>
        <dbReference type="Pfam" id="PF05170"/>
    </source>
</evidence>
<protein>
    <submittedName>
        <fullName evidence="4">AsmA family protein</fullName>
    </submittedName>
</protein>
<keyword evidence="2" id="KW-1133">Transmembrane helix</keyword>
<evidence type="ECO:0000313" key="5">
    <source>
        <dbReference type="Proteomes" id="UP001273505"/>
    </source>
</evidence>